<organism evidence="3 4">
    <name type="scientific">Mesorhizobium australicum</name>
    <dbReference type="NCBI Taxonomy" id="536018"/>
    <lineage>
        <taxon>Bacteria</taxon>
        <taxon>Pseudomonadati</taxon>
        <taxon>Pseudomonadota</taxon>
        <taxon>Alphaproteobacteria</taxon>
        <taxon>Hyphomicrobiales</taxon>
        <taxon>Phyllobacteriaceae</taxon>
        <taxon>Mesorhizobium</taxon>
    </lineage>
</organism>
<dbReference type="Pfam" id="PF14559">
    <property type="entry name" value="TPR_19"/>
    <property type="match status" value="1"/>
</dbReference>
<dbReference type="EMBL" id="FXBL01000004">
    <property type="protein sequence ID" value="SMH51472.1"/>
    <property type="molecule type" value="Genomic_DNA"/>
</dbReference>
<keyword evidence="2" id="KW-0732">Signal</keyword>
<dbReference type="SUPFAM" id="SSF48452">
    <property type="entry name" value="TPR-like"/>
    <property type="match status" value="1"/>
</dbReference>
<keyword evidence="1" id="KW-0802">TPR repeat</keyword>
<gene>
    <name evidence="3" type="ORF">SAMN02982922_4437</name>
</gene>
<keyword evidence="4" id="KW-1185">Reference proteome</keyword>
<dbReference type="InterPro" id="IPR011990">
    <property type="entry name" value="TPR-like_helical_dom_sf"/>
</dbReference>
<feature type="repeat" description="TPR" evidence="1">
    <location>
        <begin position="95"/>
        <end position="128"/>
    </location>
</feature>
<dbReference type="PROSITE" id="PS50005">
    <property type="entry name" value="TPR"/>
    <property type="match status" value="1"/>
</dbReference>
<dbReference type="OrthoDB" id="8592798at2"/>
<accession>A0A1X7PL38</accession>
<dbReference type="RefSeq" id="WP_085466129.1">
    <property type="nucleotide sequence ID" value="NZ_FXBL01000004.1"/>
</dbReference>
<reference evidence="4" key="1">
    <citation type="submission" date="2017-04" db="EMBL/GenBank/DDBJ databases">
        <authorList>
            <person name="Varghese N."/>
            <person name="Submissions S."/>
        </authorList>
    </citation>
    <scope>NUCLEOTIDE SEQUENCE [LARGE SCALE GENOMIC DNA]</scope>
    <source>
        <strain evidence="4">B5P</strain>
    </source>
</reference>
<evidence type="ECO:0000256" key="1">
    <source>
        <dbReference type="PROSITE-ProRule" id="PRU00339"/>
    </source>
</evidence>
<name>A0A1X7PL38_9HYPH</name>
<sequence length="178" mass="18784">MSTRLKLSAAVLALALPLAWPALSAGGDSGSGASDQTPTCKSGEVYDKTEKKCVPAKQGAVDDDSLFETGRALAYAGKYGEAIQMLGLVSDKNDPRVLNMLGFSHRKSGRIDVGLGYYQEALTINPDFTLAREYLGEAYLTLGDIASAKNQLSEIEKRCGKGCAEYAALEKQIAAVGG</sequence>
<dbReference type="InterPro" id="IPR019734">
    <property type="entry name" value="TPR_rpt"/>
</dbReference>
<dbReference type="Proteomes" id="UP000193083">
    <property type="component" value="Unassembled WGS sequence"/>
</dbReference>
<protein>
    <submittedName>
        <fullName evidence="3">Tetratricopeptide repeat-containing protein</fullName>
    </submittedName>
</protein>
<evidence type="ECO:0000256" key="2">
    <source>
        <dbReference type="SAM" id="SignalP"/>
    </source>
</evidence>
<evidence type="ECO:0000313" key="3">
    <source>
        <dbReference type="EMBL" id="SMH51472.1"/>
    </source>
</evidence>
<evidence type="ECO:0000313" key="4">
    <source>
        <dbReference type="Proteomes" id="UP000193083"/>
    </source>
</evidence>
<dbReference type="Gene3D" id="1.25.40.10">
    <property type="entry name" value="Tetratricopeptide repeat domain"/>
    <property type="match status" value="1"/>
</dbReference>
<feature type="chain" id="PRO_5012688330" evidence="2">
    <location>
        <begin position="25"/>
        <end position="178"/>
    </location>
</feature>
<feature type="signal peptide" evidence="2">
    <location>
        <begin position="1"/>
        <end position="24"/>
    </location>
</feature>
<proteinExistence type="predicted"/>
<dbReference type="AlphaFoldDB" id="A0A1X7PL38"/>